<dbReference type="EMBL" id="FMUT01000003">
    <property type="protein sequence ID" value="SCY24424.1"/>
    <property type="molecule type" value="Genomic_DNA"/>
</dbReference>
<evidence type="ECO:0000313" key="2">
    <source>
        <dbReference type="EMBL" id="SCY24424.1"/>
    </source>
</evidence>
<dbReference type="InterPro" id="IPR053152">
    <property type="entry name" value="Hydrolase_YcaC-like"/>
</dbReference>
<protein>
    <submittedName>
        <fullName evidence="2">Nicotinamidase-related amidase</fullName>
    </submittedName>
</protein>
<name>A0A1G5EBN9_9GAMM</name>
<comment type="caution">
    <text evidence="2">The sequence shown here is derived from an EMBL/GenBank/DDBJ whole genome shotgun (WGS) entry which is preliminary data.</text>
</comment>
<dbReference type="InterPro" id="IPR036380">
    <property type="entry name" value="Isochorismatase-like_sf"/>
</dbReference>
<dbReference type="Proteomes" id="UP000183031">
    <property type="component" value="Unassembled WGS sequence"/>
</dbReference>
<dbReference type="InterPro" id="IPR000868">
    <property type="entry name" value="Isochorismatase-like_dom"/>
</dbReference>
<dbReference type="PANTHER" id="PTHR43559:SF3">
    <property type="entry name" value="HYDROLASE YCAC-RELATED"/>
    <property type="match status" value="1"/>
</dbReference>
<dbReference type="Pfam" id="PF00857">
    <property type="entry name" value="Isochorismatase"/>
    <property type="match status" value="1"/>
</dbReference>
<dbReference type="Gene3D" id="3.40.50.850">
    <property type="entry name" value="Isochorismatase-like"/>
    <property type="match status" value="1"/>
</dbReference>
<keyword evidence="3" id="KW-1185">Reference proteome</keyword>
<dbReference type="PANTHER" id="PTHR43559">
    <property type="entry name" value="HYDROLASE YCAC-RELATED"/>
    <property type="match status" value="1"/>
</dbReference>
<dbReference type="RefSeq" id="WP_033631588.1">
    <property type="nucleotide sequence ID" value="NZ_CBCSIN010000006.1"/>
</dbReference>
<feature type="domain" description="Isochorismatase-like" evidence="1">
    <location>
        <begin position="11"/>
        <end position="169"/>
    </location>
</feature>
<proteinExistence type="predicted"/>
<evidence type="ECO:0000313" key="3">
    <source>
        <dbReference type="Proteomes" id="UP000183031"/>
    </source>
</evidence>
<dbReference type="SUPFAM" id="SSF52499">
    <property type="entry name" value="Isochorismatase-like hydrolases"/>
    <property type="match status" value="1"/>
</dbReference>
<sequence>MSSERISAGNTALLLIDHQVGTMNWVRSIAYEDMKRNVLLLAKTAQIAKLPVVLSSSMEGDAPGPLLSELESLLPEAFAARVRRAGMTKTLNAMDDLAFAEAVQAIGRKNIVIAGAALDMSIEFTAQSLVQLGYRVHVIVDAGGWRNQADSFASLNHMAQAGVTVSSTRSAIAQLVGNWRMPEGSQVLDVMEEIFQR</sequence>
<gene>
    <name evidence="2" type="ORF">SAMN02927935_01128</name>
</gene>
<evidence type="ECO:0000259" key="1">
    <source>
        <dbReference type="Pfam" id="PF00857"/>
    </source>
</evidence>
<organism evidence="2 3">
    <name type="scientific">Serratia nematodiphila</name>
    <dbReference type="NCBI Taxonomy" id="458197"/>
    <lineage>
        <taxon>Bacteria</taxon>
        <taxon>Pseudomonadati</taxon>
        <taxon>Pseudomonadota</taxon>
        <taxon>Gammaproteobacteria</taxon>
        <taxon>Enterobacterales</taxon>
        <taxon>Yersiniaceae</taxon>
        <taxon>Serratia</taxon>
    </lineage>
</organism>
<reference evidence="2 3" key="1">
    <citation type="submission" date="2016-10" db="EMBL/GenBank/DDBJ databases">
        <authorList>
            <person name="Varghese N."/>
            <person name="Submissions S."/>
        </authorList>
    </citation>
    <scope>NUCLEOTIDE SEQUENCE [LARGE SCALE GENOMIC DNA]</scope>
    <source>
        <strain evidence="2 3">CGMCC 1.6853</strain>
    </source>
</reference>
<accession>A0A1G5EBN9</accession>